<sequence>MNWLNRCAAVACCRAVSWRALVFMLGFSLVIGQLLILEARAGSTTTPVLAAGSYHSLALKSDGTLWAWGYNRDGRLGLGDANLSQQLTPAQVFSGVASVAAGNDFSLSCKSDGTLWTWGNNEEGQLGNGTTVEQFSPVQVSGGCTAVAGGYVHGLALNGDGTLWTWGNNDYGQLGDGSTTSRLTPVQVLNGVTAVAAGDFHSLALKSDGTLWAWGQNERGQLGDGTGRDRSTPAQVMSGVKAVAAGHHFSFAITTDGTLWAWGANENDQLGDGSQTDQWTPVRIMTDVMAVTGGTFHSLATKSDGTLWAWGDNSQGELGDGSTTDRLTPIQVFSDVIAIAAGEAHSLALRSDGTLWAWGYNLLGTLGDGTTTNRLTPVQVQWSTASASSLSVTLIGSGQVTSTDGQIACPGDCSESYNSGTAVTLTAIPDAGFSFTGWGGACTGTGECALTITAPTAVTANFSALSNRYQLDSPVNGSFESGMGVASGWVCEGGDIDLVIGSDSIRAAYGAERPDSQAVCGDTANGFAAAINWNEYGNGTHSVKLLAAGHELTQAQVTVTTLGQEYLTGRSASTSVVDFPASGLSTALVWSEPHQNFVVTNAAARSSQRAASGSSNWESPQTGSTESGRSLIRGWACEATTLTASLDGTVLTLPYGSAREDTQSLCGDTNNGYALAINWNDYSDGDHQIELVIDALQVETRTFTIATPAGQGTVTGVQSRHEVKDFPYPGDRLTLQWSEPHQNFRLSAYVPMSTNRDTLWRVIEIYIATLGYAPDNDGLQYWSGNLQTGGWTPTSVAQSFFDNETVQALYPPESGNEALVDALYQNLFGRAPDATGRAYWLGELAAGRISRNQVIISLIEAGWTNPEAATDMARFGHRVEVGEAFAAYQAAQGVVFDALSPENQGILKRAGAEVLATVTADPATRDAAIANIPNLLALLHD</sequence>
<dbReference type="AlphaFoldDB" id="A0A839H4D1"/>
<dbReference type="PROSITE" id="PS50012">
    <property type="entry name" value="RCC1_3"/>
    <property type="match status" value="6"/>
</dbReference>
<dbReference type="InterPro" id="IPR025282">
    <property type="entry name" value="DUF4214"/>
</dbReference>
<dbReference type="PRINTS" id="PR00633">
    <property type="entry name" value="RCCNDNSATION"/>
</dbReference>
<dbReference type="Proteomes" id="UP000548632">
    <property type="component" value="Unassembled WGS sequence"/>
</dbReference>
<dbReference type="RefSeq" id="WP_182581820.1">
    <property type="nucleotide sequence ID" value="NZ_JABVCQ010000001.1"/>
</dbReference>
<dbReference type="Gene3D" id="1.10.3130.20">
    <property type="entry name" value="Phycobilisome linker domain"/>
    <property type="match status" value="1"/>
</dbReference>
<keyword evidence="3" id="KW-0472">Membrane</keyword>
<evidence type="ECO:0000313" key="8">
    <source>
        <dbReference type="Proteomes" id="UP000548632"/>
    </source>
</evidence>
<keyword evidence="3" id="KW-0812">Transmembrane</keyword>
<dbReference type="Gene3D" id="2.130.10.30">
    <property type="entry name" value="Regulator of chromosome condensation 1/beta-lactamase-inhibitor protein II"/>
    <property type="match status" value="2"/>
</dbReference>
<dbReference type="PROSITE" id="PS00626">
    <property type="entry name" value="RCC1_2"/>
    <property type="match status" value="2"/>
</dbReference>
<dbReference type="Pfam" id="PF00415">
    <property type="entry name" value="RCC1"/>
    <property type="match status" value="2"/>
</dbReference>
<keyword evidence="3" id="KW-1133">Transmembrane helix</keyword>
<dbReference type="InterPro" id="IPR009091">
    <property type="entry name" value="RCC1/BLIP-II"/>
</dbReference>
<dbReference type="Pfam" id="PF18998">
    <property type="entry name" value="Flg_new_2"/>
    <property type="match status" value="1"/>
</dbReference>
<dbReference type="InterPro" id="IPR058923">
    <property type="entry name" value="RCC1-like_dom"/>
</dbReference>
<reference evidence="7 8" key="1">
    <citation type="journal article" date="2020" name="Arch. Microbiol.">
        <title>The genome sequence of the giant phototrophic gammaproteobacterium Thiospirillum jenense gives insight into its physiological properties and phylogenetic relationships.</title>
        <authorList>
            <person name="Imhoff J.F."/>
            <person name="Meyer T.E."/>
            <person name="Kyndt J.A."/>
        </authorList>
    </citation>
    <scope>NUCLEOTIDE SEQUENCE [LARGE SCALE GENOMIC DNA]</scope>
    <source>
        <strain evidence="7 8">DSM 216</strain>
    </source>
</reference>
<protein>
    <submittedName>
        <fullName evidence="7">DUF4214 domain-containing protein</fullName>
    </submittedName>
</protein>
<keyword evidence="8" id="KW-1185">Reference proteome</keyword>
<gene>
    <name evidence="7" type="ORF">HUK38_00560</name>
</gene>
<keyword evidence="1" id="KW-0677">Repeat</keyword>
<evidence type="ECO:0000313" key="7">
    <source>
        <dbReference type="EMBL" id="MBB1124721.1"/>
    </source>
</evidence>
<proteinExistence type="predicted"/>
<evidence type="ECO:0000259" key="4">
    <source>
        <dbReference type="Pfam" id="PF13946"/>
    </source>
</evidence>
<dbReference type="InterPro" id="IPR000408">
    <property type="entry name" value="Reg_chr_condens"/>
</dbReference>
<evidence type="ECO:0000256" key="2">
    <source>
        <dbReference type="SAM" id="MobiDB-lite"/>
    </source>
</evidence>
<dbReference type="InterPro" id="IPR044060">
    <property type="entry name" value="Bacterial_rp_domain"/>
</dbReference>
<accession>A0A839H4D1</accession>
<feature type="domain" description="DUF4214" evidence="4">
    <location>
        <begin position="797"/>
        <end position="860"/>
    </location>
</feature>
<dbReference type="EMBL" id="JABVCQ010000001">
    <property type="protein sequence ID" value="MBB1124721.1"/>
    <property type="molecule type" value="Genomic_DNA"/>
</dbReference>
<name>A0A839H4D1_9GAMM</name>
<dbReference type="Pfam" id="PF25390">
    <property type="entry name" value="WD40_RLD"/>
    <property type="match status" value="1"/>
</dbReference>
<feature type="compositionally biased region" description="Polar residues" evidence="2">
    <location>
        <begin position="616"/>
        <end position="628"/>
    </location>
</feature>
<evidence type="ECO:0000259" key="5">
    <source>
        <dbReference type="Pfam" id="PF18998"/>
    </source>
</evidence>
<evidence type="ECO:0000256" key="3">
    <source>
        <dbReference type="SAM" id="Phobius"/>
    </source>
</evidence>
<dbReference type="InterPro" id="IPR038255">
    <property type="entry name" value="PBS_linker_sf"/>
</dbReference>
<evidence type="ECO:0000256" key="1">
    <source>
        <dbReference type="ARBA" id="ARBA00022737"/>
    </source>
</evidence>
<evidence type="ECO:0000259" key="6">
    <source>
        <dbReference type="Pfam" id="PF25390"/>
    </source>
</evidence>
<feature type="transmembrane region" description="Helical" evidence="3">
    <location>
        <begin position="20"/>
        <end position="37"/>
    </location>
</feature>
<feature type="domain" description="Bacterial repeat" evidence="5">
    <location>
        <begin position="402"/>
        <end position="464"/>
    </location>
</feature>
<dbReference type="PANTHER" id="PTHR22872">
    <property type="entry name" value="BTK-BINDING PROTEIN-RELATED"/>
    <property type="match status" value="1"/>
</dbReference>
<dbReference type="SUPFAM" id="SSF50985">
    <property type="entry name" value="RCC1/BLIP-II"/>
    <property type="match status" value="1"/>
</dbReference>
<feature type="domain" description="RCC1-like" evidence="6">
    <location>
        <begin position="49"/>
        <end position="285"/>
    </location>
</feature>
<dbReference type="Pfam" id="PF13946">
    <property type="entry name" value="DUF4214"/>
    <property type="match status" value="1"/>
</dbReference>
<organism evidence="7 8">
    <name type="scientific">Thiospirillum jenense</name>
    <dbReference type="NCBI Taxonomy" id="1653858"/>
    <lineage>
        <taxon>Bacteria</taxon>
        <taxon>Pseudomonadati</taxon>
        <taxon>Pseudomonadota</taxon>
        <taxon>Gammaproteobacteria</taxon>
        <taxon>Chromatiales</taxon>
        <taxon>Chromatiaceae</taxon>
        <taxon>Thiospirillum</taxon>
    </lineage>
</organism>
<dbReference type="InterPro" id="IPR051625">
    <property type="entry name" value="Signaling_Regulatory_Domain"/>
</dbReference>
<feature type="region of interest" description="Disordered" evidence="2">
    <location>
        <begin position="609"/>
        <end position="629"/>
    </location>
</feature>
<comment type="caution">
    <text evidence="7">The sequence shown here is derived from an EMBL/GenBank/DDBJ whole genome shotgun (WGS) entry which is preliminary data.</text>
</comment>